<feature type="region of interest" description="Disordered" evidence="3">
    <location>
        <begin position="315"/>
        <end position="343"/>
    </location>
</feature>
<feature type="compositionally biased region" description="Polar residues" evidence="3">
    <location>
        <begin position="322"/>
        <end position="336"/>
    </location>
</feature>
<keyword evidence="6" id="KW-1185">Reference proteome</keyword>
<dbReference type="AlphaFoldDB" id="A0AAP0N9L1"/>
<gene>
    <name evidence="5" type="ORF">L1049_009639</name>
</gene>
<dbReference type="PROSITE" id="PS51473">
    <property type="entry name" value="GNK2"/>
    <property type="match status" value="2"/>
</dbReference>
<proteinExistence type="predicted"/>
<dbReference type="Gene3D" id="3.30.430.20">
    <property type="entry name" value="Gnk2 domain, C-X8-C-X2-C motif"/>
    <property type="match status" value="2"/>
</dbReference>
<evidence type="ECO:0000256" key="3">
    <source>
        <dbReference type="SAM" id="MobiDB-lite"/>
    </source>
</evidence>
<dbReference type="Pfam" id="PF01657">
    <property type="entry name" value="Stress-antifung"/>
    <property type="match status" value="2"/>
</dbReference>
<accession>A0AAP0N9L1</accession>
<dbReference type="InterPro" id="IPR038408">
    <property type="entry name" value="GNK2_sf"/>
</dbReference>
<evidence type="ECO:0000256" key="1">
    <source>
        <dbReference type="ARBA" id="ARBA00022729"/>
    </source>
</evidence>
<feature type="domain" description="Gnk2-homologous" evidence="4">
    <location>
        <begin position="6"/>
        <end position="109"/>
    </location>
</feature>
<dbReference type="InterPro" id="IPR002902">
    <property type="entry name" value="GNK2"/>
</dbReference>
<dbReference type="PANTHER" id="PTHR32099">
    <property type="entry name" value="CYSTEINE-RICH REPEAT SECRETORY PROTEIN"/>
    <property type="match status" value="1"/>
</dbReference>
<dbReference type="Gene3D" id="1.10.510.10">
    <property type="entry name" value="Transferase(Phosphotransferase) domain 1"/>
    <property type="match status" value="1"/>
</dbReference>
<evidence type="ECO:0000256" key="2">
    <source>
        <dbReference type="ARBA" id="ARBA00022737"/>
    </source>
</evidence>
<reference evidence="5 6" key="1">
    <citation type="journal article" date="2024" name="Plant J.">
        <title>Genome sequences and population genomics reveal climatic adaptation and genomic divergence between two closely related sweetgum species.</title>
        <authorList>
            <person name="Xu W.Q."/>
            <person name="Ren C.Q."/>
            <person name="Zhang X.Y."/>
            <person name="Comes H.P."/>
            <person name="Liu X.H."/>
            <person name="Li Y.G."/>
            <person name="Kettle C.J."/>
            <person name="Jalonen R."/>
            <person name="Gaisberger H."/>
            <person name="Ma Y.Z."/>
            <person name="Qiu Y.X."/>
        </authorList>
    </citation>
    <scope>NUCLEOTIDE SEQUENCE [LARGE SCALE GENOMIC DNA]</scope>
    <source>
        <strain evidence="5">Hangzhou</strain>
    </source>
</reference>
<evidence type="ECO:0000259" key="4">
    <source>
        <dbReference type="PROSITE" id="PS51473"/>
    </source>
</evidence>
<dbReference type="PANTHER" id="PTHR32099:SF42">
    <property type="entry name" value="CYSTEINE-RICH RECEPTOR-LIKE PROTEIN KINASE 9-RELATED"/>
    <property type="match status" value="1"/>
</dbReference>
<evidence type="ECO:0000313" key="5">
    <source>
        <dbReference type="EMBL" id="KAK9267219.1"/>
    </source>
</evidence>
<keyword evidence="1" id="KW-0732">Signal</keyword>
<organism evidence="5 6">
    <name type="scientific">Liquidambar formosana</name>
    <name type="common">Formosan gum</name>
    <dbReference type="NCBI Taxonomy" id="63359"/>
    <lineage>
        <taxon>Eukaryota</taxon>
        <taxon>Viridiplantae</taxon>
        <taxon>Streptophyta</taxon>
        <taxon>Embryophyta</taxon>
        <taxon>Tracheophyta</taxon>
        <taxon>Spermatophyta</taxon>
        <taxon>Magnoliopsida</taxon>
        <taxon>eudicotyledons</taxon>
        <taxon>Gunneridae</taxon>
        <taxon>Pentapetalae</taxon>
        <taxon>Saxifragales</taxon>
        <taxon>Altingiaceae</taxon>
        <taxon>Liquidambar</taxon>
    </lineage>
</organism>
<dbReference type="FunFam" id="3.30.430.20:FF:000002">
    <property type="entry name" value="Cysteine-rich receptor-like protein kinase 10"/>
    <property type="match status" value="1"/>
</dbReference>
<dbReference type="Proteomes" id="UP001415857">
    <property type="component" value="Unassembled WGS sequence"/>
</dbReference>
<name>A0AAP0N9L1_LIQFO</name>
<feature type="domain" description="Gnk2-homologous" evidence="4">
    <location>
        <begin position="115"/>
        <end position="219"/>
    </location>
</feature>
<evidence type="ECO:0000313" key="6">
    <source>
        <dbReference type="Proteomes" id="UP001415857"/>
    </source>
</evidence>
<dbReference type="CDD" id="cd23509">
    <property type="entry name" value="Gnk2-like"/>
    <property type="match status" value="2"/>
</dbReference>
<protein>
    <recommendedName>
        <fullName evidence="4">Gnk2-homologous domain-containing protein</fullName>
    </recommendedName>
</protein>
<comment type="caution">
    <text evidence="5">The sequence shown here is derived from an EMBL/GenBank/DDBJ whole genome shotgun (WGS) entry which is preliminary data.</text>
</comment>
<dbReference type="EMBL" id="JBBPBK010000016">
    <property type="protein sequence ID" value="KAK9267219.1"/>
    <property type="molecule type" value="Genomic_DNA"/>
</dbReference>
<sequence>MRFSQPSLTHPVTVAPPVTQLRVLFSENLRLTFSSLLTNATHGDRFYNTSTSRGSDEAYGLFLCRGDVTHAQCQSCVEANIQRIQSDCPNRTAVLWDDYCMLRYADRSMFSIMEESPQINRSNENNVSDPDGFNATLMNLMDSLVMNVPSSNMFATGTVKLPAGDTLYALVQCTPDISLPHCKECLSGSIQQIPICCGGKKGGIVLRPSCNIRYENYTFLEAAAAEPGPSDTSPPAWKHWKGDTPLELVDPNLRDSYARNEIMKCIHIGLSCVEEDPADRPIMASIVHTLNSLSVTLPLPRQPAFLLQNRIESNMPERESDQSTSHSAPLSVNEVSITELYPR</sequence>
<keyword evidence="2" id="KW-0677">Repeat</keyword>